<dbReference type="EMBL" id="AP023086">
    <property type="protein sequence ID" value="BCD99238.1"/>
    <property type="molecule type" value="Genomic_DNA"/>
</dbReference>
<dbReference type="KEGG" id="marq:MARGE09_P3439"/>
<proteinExistence type="predicted"/>
<protein>
    <submittedName>
        <fullName evidence="1">Uncharacterized protein</fullName>
    </submittedName>
</protein>
<name>A0AAN1WKE5_9GAMM</name>
<gene>
    <name evidence="1" type="ORF">MARGE09_P3439</name>
</gene>
<sequence>MKLLKHTVLNARYFATGSRPAKKAWRDAVERSAINGLILDGIVYIDEDEFLSRQDLDKNLAEKEVTPNFEFIDLLA</sequence>
<accession>A0AAN1WKE5</accession>
<evidence type="ECO:0000313" key="1">
    <source>
        <dbReference type="EMBL" id="BCD99238.1"/>
    </source>
</evidence>
<organism evidence="1 2">
    <name type="scientific">Marinagarivorans cellulosilyticus</name>
    <dbReference type="NCBI Taxonomy" id="2721545"/>
    <lineage>
        <taxon>Bacteria</taxon>
        <taxon>Pseudomonadati</taxon>
        <taxon>Pseudomonadota</taxon>
        <taxon>Gammaproteobacteria</taxon>
        <taxon>Cellvibrionales</taxon>
        <taxon>Cellvibrionaceae</taxon>
        <taxon>Marinagarivorans</taxon>
    </lineage>
</organism>
<dbReference type="AlphaFoldDB" id="A0AAN1WKE5"/>
<keyword evidence="2" id="KW-1185">Reference proteome</keyword>
<dbReference type="Proteomes" id="UP001320119">
    <property type="component" value="Chromosome"/>
</dbReference>
<evidence type="ECO:0000313" key="2">
    <source>
        <dbReference type="Proteomes" id="UP001320119"/>
    </source>
</evidence>
<dbReference type="RefSeq" id="WP_236984309.1">
    <property type="nucleotide sequence ID" value="NZ_AP023086.1"/>
</dbReference>
<reference evidence="1 2" key="1">
    <citation type="journal article" date="2022" name="IScience">
        <title>An ultrasensitive nanofiber-based assay for enzymatic hydrolysis and deep-sea microbial degradation of cellulose.</title>
        <authorList>
            <person name="Tsudome M."/>
            <person name="Tachioka M."/>
            <person name="Miyazaki M."/>
            <person name="Uchimura K."/>
            <person name="Tsuda M."/>
            <person name="Takaki Y."/>
            <person name="Deguchi S."/>
        </authorList>
    </citation>
    <scope>NUCLEOTIDE SEQUENCE [LARGE SCALE GENOMIC DNA]</scope>
    <source>
        <strain evidence="1 2">GE09</strain>
    </source>
</reference>